<reference evidence="2 3" key="1">
    <citation type="submission" date="2019-05" db="EMBL/GenBank/DDBJ databases">
        <title>Another draft genome of Portunus trituberculatus and its Hox gene families provides insights of decapod evolution.</title>
        <authorList>
            <person name="Jeong J.-H."/>
            <person name="Song I."/>
            <person name="Kim S."/>
            <person name="Choi T."/>
            <person name="Kim D."/>
            <person name="Ryu S."/>
            <person name="Kim W."/>
        </authorList>
    </citation>
    <scope>NUCLEOTIDE SEQUENCE [LARGE SCALE GENOMIC DNA]</scope>
    <source>
        <tissue evidence="2">Muscle</tissue>
    </source>
</reference>
<keyword evidence="3" id="KW-1185">Reference proteome</keyword>
<accession>A0A5B7GGN5</accession>
<feature type="compositionally biased region" description="Polar residues" evidence="1">
    <location>
        <begin position="194"/>
        <end position="204"/>
    </location>
</feature>
<evidence type="ECO:0000313" key="3">
    <source>
        <dbReference type="Proteomes" id="UP000324222"/>
    </source>
</evidence>
<dbReference type="Proteomes" id="UP000324222">
    <property type="component" value="Unassembled WGS sequence"/>
</dbReference>
<feature type="compositionally biased region" description="Polar residues" evidence="1">
    <location>
        <begin position="117"/>
        <end position="130"/>
    </location>
</feature>
<dbReference type="AlphaFoldDB" id="A0A5B7GGN5"/>
<name>A0A5B7GGN5_PORTR</name>
<organism evidence="2 3">
    <name type="scientific">Portunus trituberculatus</name>
    <name type="common">Swimming crab</name>
    <name type="synonym">Neptunus trituberculatus</name>
    <dbReference type="NCBI Taxonomy" id="210409"/>
    <lineage>
        <taxon>Eukaryota</taxon>
        <taxon>Metazoa</taxon>
        <taxon>Ecdysozoa</taxon>
        <taxon>Arthropoda</taxon>
        <taxon>Crustacea</taxon>
        <taxon>Multicrustacea</taxon>
        <taxon>Malacostraca</taxon>
        <taxon>Eumalacostraca</taxon>
        <taxon>Eucarida</taxon>
        <taxon>Decapoda</taxon>
        <taxon>Pleocyemata</taxon>
        <taxon>Brachyura</taxon>
        <taxon>Eubrachyura</taxon>
        <taxon>Portunoidea</taxon>
        <taxon>Portunidae</taxon>
        <taxon>Portuninae</taxon>
        <taxon>Portunus</taxon>
    </lineage>
</organism>
<evidence type="ECO:0000256" key="1">
    <source>
        <dbReference type="SAM" id="MobiDB-lite"/>
    </source>
</evidence>
<sequence length="204" mass="23419">MPSNKVQYLIVDDFEQRWIARLKMRTGIWYTGIPKKKKIKEASKEAQSENELDCYITTSETVEDNDSEEEEDQDGMEKNGTCKRMAKKTEENEEVENGQGEKVEKKNPDPSKENSEAKTQQSVEETTQLDHTYAGKTDKGKEKVKERKEKTDQKKPIATNQEPEKEKRSRVDSKTNETITSQKNNEEDAPYQDGENSAKSEATT</sequence>
<feature type="compositionally biased region" description="Acidic residues" evidence="1">
    <location>
        <begin position="61"/>
        <end position="74"/>
    </location>
</feature>
<feature type="compositionally biased region" description="Basic and acidic residues" evidence="1">
    <location>
        <begin position="136"/>
        <end position="155"/>
    </location>
</feature>
<protein>
    <submittedName>
        <fullName evidence="2">Uncharacterized protein</fullName>
    </submittedName>
</protein>
<dbReference type="EMBL" id="VSRR010014014">
    <property type="protein sequence ID" value="MPC56533.1"/>
    <property type="molecule type" value="Genomic_DNA"/>
</dbReference>
<gene>
    <name evidence="2" type="ORF">E2C01_050495</name>
</gene>
<evidence type="ECO:0000313" key="2">
    <source>
        <dbReference type="EMBL" id="MPC56533.1"/>
    </source>
</evidence>
<comment type="caution">
    <text evidence="2">The sequence shown here is derived from an EMBL/GenBank/DDBJ whole genome shotgun (WGS) entry which is preliminary data.</text>
</comment>
<proteinExistence type="predicted"/>
<feature type="region of interest" description="Disordered" evidence="1">
    <location>
        <begin position="35"/>
        <end position="204"/>
    </location>
</feature>
<feature type="compositionally biased region" description="Basic and acidic residues" evidence="1">
    <location>
        <begin position="162"/>
        <end position="175"/>
    </location>
</feature>
<feature type="compositionally biased region" description="Basic and acidic residues" evidence="1">
    <location>
        <begin position="99"/>
        <end position="116"/>
    </location>
</feature>